<proteinExistence type="predicted"/>
<feature type="transmembrane region" description="Helical" evidence="1">
    <location>
        <begin position="109"/>
        <end position="131"/>
    </location>
</feature>
<dbReference type="Proteomes" id="UP000051086">
    <property type="component" value="Unassembled WGS sequence"/>
</dbReference>
<keyword evidence="4" id="KW-1185">Reference proteome</keyword>
<name>A0A0P1FDC5_9RHOB</name>
<organism evidence="3 5">
    <name type="scientific">Thalassovita autumnalis</name>
    <dbReference type="NCBI Taxonomy" id="2072972"/>
    <lineage>
        <taxon>Bacteria</taxon>
        <taxon>Pseudomonadati</taxon>
        <taxon>Pseudomonadota</taxon>
        <taxon>Alphaproteobacteria</taxon>
        <taxon>Rhodobacterales</taxon>
        <taxon>Roseobacteraceae</taxon>
        <taxon>Thalassovita</taxon>
    </lineage>
</organism>
<accession>A0A0P1FDC5</accession>
<gene>
    <name evidence="2" type="ORF">TL5118_01659</name>
    <name evidence="3" type="ORF">TL5120_02361</name>
</gene>
<dbReference type="EMBL" id="CYSC01000033">
    <property type="protein sequence ID" value="CUH72555.1"/>
    <property type="molecule type" value="Genomic_DNA"/>
</dbReference>
<keyword evidence="1" id="KW-0472">Membrane</keyword>
<evidence type="ECO:0000313" key="4">
    <source>
        <dbReference type="Proteomes" id="UP000051086"/>
    </source>
</evidence>
<feature type="transmembrane region" description="Helical" evidence="1">
    <location>
        <begin position="82"/>
        <end position="103"/>
    </location>
</feature>
<evidence type="ECO:0000313" key="3">
    <source>
        <dbReference type="EMBL" id="CUH72555.1"/>
    </source>
</evidence>
<keyword evidence="1" id="KW-0812">Transmembrane</keyword>
<protein>
    <recommendedName>
        <fullName evidence="6">DUF1761 domain-containing protein</fullName>
    </recommendedName>
</protein>
<dbReference type="EMBL" id="CYSB01000026">
    <property type="protein sequence ID" value="CUH66232.1"/>
    <property type="molecule type" value="Genomic_DNA"/>
</dbReference>
<feature type="transmembrane region" description="Helical" evidence="1">
    <location>
        <begin position="50"/>
        <end position="70"/>
    </location>
</feature>
<dbReference type="Pfam" id="PF08570">
    <property type="entry name" value="DUF1761"/>
    <property type="match status" value="1"/>
</dbReference>
<evidence type="ECO:0000256" key="1">
    <source>
        <dbReference type="SAM" id="Phobius"/>
    </source>
</evidence>
<keyword evidence="1" id="KW-1133">Transmembrane helix</keyword>
<evidence type="ECO:0000313" key="2">
    <source>
        <dbReference type="EMBL" id="CUH66232.1"/>
    </source>
</evidence>
<sequence length="132" mass="13810">MMELISVVAAAAASYIFGAIWYMSLAKPWMAASGVKLGEDGQPENRSNPVPYIVSFVCAIIVAGMMRHVFALAGIDELAKGLVAGLGIGLFLATPWIATNYTFADRPKALIVIDGGYATIGCAVMGAVLTLL</sequence>
<evidence type="ECO:0000313" key="5">
    <source>
        <dbReference type="Proteomes" id="UP000051887"/>
    </source>
</evidence>
<reference evidence="3 5" key="2">
    <citation type="submission" date="2015-09" db="EMBL/GenBank/DDBJ databases">
        <authorList>
            <consortium name="Swine Surveillance"/>
        </authorList>
    </citation>
    <scope>NUCLEOTIDE SEQUENCE [LARGE SCALE GENOMIC DNA]</scope>
    <source>
        <strain evidence="3 5">5120</strain>
    </source>
</reference>
<dbReference type="RefSeq" id="WP_306345419.1">
    <property type="nucleotide sequence ID" value="NZ_CYSB01000026.1"/>
</dbReference>
<dbReference type="Proteomes" id="UP000051887">
    <property type="component" value="Unassembled WGS sequence"/>
</dbReference>
<reference evidence="2 4" key="1">
    <citation type="submission" date="2015-09" db="EMBL/GenBank/DDBJ databases">
        <authorList>
            <person name="Rodrigo-Torres L."/>
            <person name="Arahal D.R."/>
        </authorList>
    </citation>
    <scope>NUCLEOTIDE SEQUENCE [LARGE SCALE GENOMIC DNA]</scope>
    <source>
        <strain evidence="2 4">CECT 5118</strain>
    </source>
</reference>
<dbReference type="AlphaFoldDB" id="A0A0P1FDC5"/>
<dbReference type="InterPro" id="IPR013879">
    <property type="entry name" value="DUF1761"/>
</dbReference>
<evidence type="ECO:0008006" key="6">
    <source>
        <dbReference type="Google" id="ProtNLM"/>
    </source>
</evidence>